<keyword evidence="9" id="KW-1185">Reference proteome</keyword>
<dbReference type="PANTHER" id="PTHR43411:SF1">
    <property type="entry name" value="ADENYLOSUCCINATE LYASE"/>
    <property type="match status" value="1"/>
</dbReference>
<dbReference type="GO" id="GO:0004018">
    <property type="term" value="F:N6-(1,2-dicarboxyethyl)AMP AMP-lyase (fumarate-forming) activity"/>
    <property type="evidence" value="ECO:0007669"/>
    <property type="project" value="InterPro"/>
</dbReference>
<accession>E6M5H0</accession>
<dbReference type="InterPro" id="IPR000362">
    <property type="entry name" value="Fumarate_lyase_fam"/>
</dbReference>
<comment type="pathway">
    <text evidence="2">Purine metabolism; AMP biosynthesis via de novo pathway; AMP from IMP: step 2/2.</text>
</comment>
<comment type="function">
    <text evidence="5">Catalyzes two reactions in de novo purine nucleotide biosynthesis. Catalyzes the breakdown of 5-aminoimidazole- (N-succinylocarboxamide) ribotide (SAICAR or 2-[5-amino-1-(5-phospho-beta-D-ribosyl)imidazole-4-carboxamido]succinate) to 5-aminoimidazole-4-carboxamide ribotide (AICAR or 5-amino-1-(5-phospho-beta-D-ribosyl)imidazole-4-carboxamide) and fumarate, and of adenylosuccinate (ADS or N(6)-(1,2-dicarboxyethyl)-AMP) to adenosine monophosphate (AMP) and fumarate.</text>
</comment>
<dbReference type="Proteomes" id="UP000003343">
    <property type="component" value="Unassembled WGS sequence"/>
</dbReference>
<feature type="domain" description="Adenylosuccinate lyase PurB C-terminal" evidence="7">
    <location>
        <begin position="355"/>
        <end position="474"/>
    </location>
</feature>
<evidence type="ECO:0000256" key="5">
    <source>
        <dbReference type="ARBA" id="ARBA00025012"/>
    </source>
</evidence>
<protein>
    <submittedName>
        <fullName evidence="8">Putative adenylosuccinate lyase</fullName>
    </submittedName>
</protein>
<dbReference type="Gene3D" id="1.10.40.30">
    <property type="entry name" value="Fumarase/aspartase (C-terminal domain)"/>
    <property type="match status" value="1"/>
</dbReference>
<dbReference type="InterPro" id="IPR013539">
    <property type="entry name" value="PurB_C"/>
</dbReference>
<evidence type="ECO:0000259" key="7">
    <source>
        <dbReference type="Pfam" id="PF08328"/>
    </source>
</evidence>
<dbReference type="EMBL" id="AEPZ01000010">
    <property type="protein sequence ID" value="EFU81718.1"/>
    <property type="molecule type" value="Genomic_DNA"/>
</dbReference>
<comment type="caution">
    <text evidence="8">The sequence shown here is derived from an EMBL/GenBank/DDBJ whole genome shotgun (WGS) entry which is preliminary data.</text>
</comment>
<dbReference type="Gene3D" id="1.20.200.10">
    <property type="entry name" value="Fumarase/aspartase (Central domain)"/>
    <property type="match status" value="1"/>
</dbReference>
<evidence type="ECO:0000256" key="1">
    <source>
        <dbReference type="ARBA" id="ARBA00004706"/>
    </source>
</evidence>
<evidence type="ECO:0000256" key="2">
    <source>
        <dbReference type="ARBA" id="ARBA00004734"/>
    </source>
</evidence>
<dbReference type="InterPro" id="IPR024083">
    <property type="entry name" value="Fumarase/histidase_N"/>
</dbReference>
<comment type="pathway">
    <text evidence="1">Purine metabolism; IMP biosynthesis via de novo pathway; 5-amino-1-(5-phospho-D-ribosyl)imidazole-4-carboxamide from 5-amino-1-(5-phospho-D-ribosyl)imidazole-4-carboxylate: step 2/2.</text>
</comment>
<dbReference type="NCBIfam" id="NF006764">
    <property type="entry name" value="PRK09285.1"/>
    <property type="match status" value="1"/>
</dbReference>
<dbReference type="GO" id="GO:0006188">
    <property type="term" value="P:IMP biosynthetic process"/>
    <property type="evidence" value="ECO:0007669"/>
    <property type="project" value="InterPro"/>
</dbReference>
<evidence type="ECO:0000259" key="6">
    <source>
        <dbReference type="Pfam" id="PF00206"/>
    </source>
</evidence>
<evidence type="ECO:0000256" key="4">
    <source>
        <dbReference type="ARBA" id="ARBA00023239"/>
    </source>
</evidence>
<keyword evidence="3" id="KW-0658">Purine biosynthesis</keyword>
<dbReference type="PRINTS" id="PR00149">
    <property type="entry name" value="FUMRATELYASE"/>
</dbReference>
<dbReference type="InterPro" id="IPR022761">
    <property type="entry name" value="Fumarate_lyase_N"/>
</dbReference>
<dbReference type="AlphaFoldDB" id="E6M5H0"/>
<evidence type="ECO:0000313" key="8">
    <source>
        <dbReference type="EMBL" id="EFU81718.1"/>
    </source>
</evidence>
<dbReference type="Pfam" id="PF00206">
    <property type="entry name" value="Lyase_1"/>
    <property type="match status" value="1"/>
</dbReference>
<sequence length="485" mass="52918">MVTEFPTAHVDLGALSPAIALGSLDGRYRGVVAPLVDWFSEAAVNRARLFVEIEWLIWLTDQEVLDGAPVLSAAEKSYLRGLVGTFGADEIATLSETEAKTKHDVKAVEYLLKSALEAAPEVLGGAEGQALPKLKEMVHIFCTSEDINNLTYAILLKQGVGRVWLPAARALQTQITDLAQENAQVPMLAHTHGQPATPTTLGHELAVFAWRMNRQLKRVEAQEYLGKINGATGDFAAHTVAVPGADWPALSRGFVEDRLGLTWNPLTTQIESHDYQAELYATVTHFNRIAHNLATDIWTYISLRYFAQDLAAQGSTGSSTMPHKINPIRFENAEANLEISSGLFEVLEQTLVTTRMQRDLTDSTTQRNIGTAFGHSLLAIDNLRRGLAGLKVDAAVMAADLDDNWEVLGEAVQQTMRVAGIAGVPGMDNPYERLKELTRGHKVDGARMREFISGLGLPAEQTARLQALSPATYIGLAAELVDYLK</sequence>
<organism evidence="8 9">
    <name type="scientific">Mobiluncus holmesii ATCC 35242</name>
    <dbReference type="NCBI Taxonomy" id="887899"/>
    <lineage>
        <taxon>Bacteria</taxon>
        <taxon>Bacillati</taxon>
        <taxon>Actinomycetota</taxon>
        <taxon>Actinomycetes</taxon>
        <taxon>Actinomycetales</taxon>
        <taxon>Actinomycetaceae</taxon>
        <taxon>Mobiluncus</taxon>
    </lineage>
</organism>
<dbReference type="PROSITE" id="PS00163">
    <property type="entry name" value="FUMARATE_LYASES"/>
    <property type="match status" value="1"/>
</dbReference>
<gene>
    <name evidence="8" type="ORF">HMPREF0576_1560</name>
</gene>
<feature type="domain" description="Fumarate lyase N-terminal" evidence="6">
    <location>
        <begin position="26"/>
        <end position="333"/>
    </location>
</feature>
<dbReference type="Pfam" id="PF08328">
    <property type="entry name" value="ASL_C"/>
    <property type="match status" value="1"/>
</dbReference>
<proteinExistence type="predicted"/>
<dbReference type="PANTHER" id="PTHR43411">
    <property type="entry name" value="ADENYLOSUCCINATE LYASE"/>
    <property type="match status" value="1"/>
</dbReference>
<reference evidence="8 9" key="1">
    <citation type="submission" date="2010-12" db="EMBL/GenBank/DDBJ databases">
        <authorList>
            <person name="Muzny D."/>
            <person name="Qin X."/>
            <person name="Deng J."/>
            <person name="Jiang H."/>
            <person name="Liu Y."/>
            <person name="Qu J."/>
            <person name="Song X.-Z."/>
            <person name="Zhang L."/>
            <person name="Thornton R."/>
            <person name="Coyle M."/>
            <person name="Francisco L."/>
            <person name="Jackson L."/>
            <person name="Javaid M."/>
            <person name="Korchina V."/>
            <person name="Kovar C."/>
            <person name="Mata R."/>
            <person name="Mathew T."/>
            <person name="Ngo R."/>
            <person name="Nguyen L."/>
            <person name="Nguyen N."/>
            <person name="Okwuonu G."/>
            <person name="Ongeri F."/>
            <person name="Pham C."/>
            <person name="Simmons D."/>
            <person name="Wilczek-Boney K."/>
            <person name="Hale W."/>
            <person name="Jakkamsetti A."/>
            <person name="Pham P."/>
            <person name="Ruth R."/>
            <person name="San Lucas F."/>
            <person name="Warren J."/>
            <person name="Zhang J."/>
            <person name="Zhao Z."/>
            <person name="Zhou C."/>
            <person name="Zhu D."/>
            <person name="Lee S."/>
            <person name="Bess C."/>
            <person name="Blankenburg K."/>
            <person name="Forbes L."/>
            <person name="Fu Q."/>
            <person name="Gubbala S."/>
            <person name="Hirani K."/>
            <person name="Jayaseelan J.C."/>
            <person name="Lara F."/>
            <person name="Munidasa M."/>
            <person name="Palculict T."/>
            <person name="Patil S."/>
            <person name="Pu L.-L."/>
            <person name="Saada N."/>
            <person name="Tang L."/>
            <person name="Weissenberger G."/>
            <person name="Zhu Y."/>
            <person name="Hemphill L."/>
            <person name="Shang Y."/>
            <person name="Youmans B."/>
            <person name="Ayvaz T."/>
            <person name="Ross M."/>
            <person name="Santibanez J."/>
            <person name="Aqrawi P."/>
            <person name="Gross S."/>
            <person name="Joshi V."/>
            <person name="Fowler G."/>
            <person name="Nazareth L."/>
            <person name="Reid J."/>
            <person name="Worley K."/>
            <person name="Petrosino J."/>
            <person name="Highlander S."/>
            <person name="Gibbs R."/>
        </authorList>
    </citation>
    <scope>NUCLEOTIDE SEQUENCE [LARGE SCALE GENOMIC DNA]</scope>
    <source>
        <strain evidence="8 9">ATCC 35242</strain>
    </source>
</reference>
<dbReference type="InterPro" id="IPR047136">
    <property type="entry name" value="PurB_bact"/>
</dbReference>
<dbReference type="InterPro" id="IPR020557">
    <property type="entry name" value="Fumarate_lyase_CS"/>
</dbReference>
<name>E6M5H0_9ACTO</name>
<dbReference type="RefSeq" id="WP_004011373.1">
    <property type="nucleotide sequence ID" value="NZ_GL622346.1"/>
</dbReference>
<dbReference type="Gene3D" id="1.10.275.10">
    <property type="entry name" value="Fumarase/aspartase (N-terminal domain)"/>
    <property type="match status" value="1"/>
</dbReference>
<dbReference type="InterPro" id="IPR008948">
    <property type="entry name" value="L-Aspartase-like"/>
</dbReference>
<keyword evidence="4 8" id="KW-0456">Lyase</keyword>
<evidence type="ECO:0000256" key="3">
    <source>
        <dbReference type="ARBA" id="ARBA00022755"/>
    </source>
</evidence>
<dbReference type="SUPFAM" id="SSF48557">
    <property type="entry name" value="L-aspartase-like"/>
    <property type="match status" value="1"/>
</dbReference>
<dbReference type="HOGENOM" id="CLU_025566_2_0_11"/>
<evidence type="ECO:0000313" key="9">
    <source>
        <dbReference type="Proteomes" id="UP000003343"/>
    </source>
</evidence>